<dbReference type="EnsemblPlants" id="MELO3C024069.2.1">
    <property type="protein sequence ID" value="MELO3C024069.2.1"/>
    <property type="gene ID" value="MELO3C024069.2"/>
</dbReference>
<feature type="region of interest" description="Disordered" evidence="1">
    <location>
        <begin position="1"/>
        <end position="21"/>
    </location>
</feature>
<sequence>MGGTPRNSMYMEASTKVDRKEQLKMAEEEAWKKKVQENLRDEQKLEVVRTVHERRGLDQSWKSNKKDEEQSEEKKNKEEPTDELTVNGTKKERRLVIGKTTCGKKKCKAKVAVVAQSKGDIKQDKKEEVKGA</sequence>
<evidence type="ECO:0000256" key="1">
    <source>
        <dbReference type="SAM" id="MobiDB-lite"/>
    </source>
</evidence>
<feature type="region of interest" description="Disordered" evidence="1">
    <location>
        <begin position="52"/>
        <end position="90"/>
    </location>
</feature>
<reference evidence="2" key="1">
    <citation type="submission" date="2023-03" db="UniProtKB">
        <authorList>
            <consortium name="EnsemblPlants"/>
        </authorList>
    </citation>
    <scope>IDENTIFICATION</scope>
</reference>
<evidence type="ECO:0000313" key="2">
    <source>
        <dbReference type="EnsemblPlants" id="MELO3C024069.2.1"/>
    </source>
</evidence>
<name>A0A9I9DUJ1_CUCME</name>
<protein>
    <submittedName>
        <fullName evidence="2">Uncharacterized protein</fullName>
    </submittedName>
</protein>
<dbReference type="AlphaFoldDB" id="A0A9I9DUJ1"/>
<dbReference type="Gramene" id="MELO3C024069.2.1">
    <property type="protein sequence ID" value="MELO3C024069.2.1"/>
    <property type="gene ID" value="MELO3C024069.2"/>
</dbReference>
<feature type="compositionally biased region" description="Basic and acidic residues" evidence="1">
    <location>
        <begin position="64"/>
        <end position="79"/>
    </location>
</feature>
<organism evidence="2">
    <name type="scientific">Cucumis melo</name>
    <name type="common">Muskmelon</name>
    <dbReference type="NCBI Taxonomy" id="3656"/>
    <lineage>
        <taxon>Eukaryota</taxon>
        <taxon>Viridiplantae</taxon>
        <taxon>Streptophyta</taxon>
        <taxon>Embryophyta</taxon>
        <taxon>Tracheophyta</taxon>
        <taxon>Spermatophyta</taxon>
        <taxon>Magnoliopsida</taxon>
        <taxon>eudicotyledons</taxon>
        <taxon>Gunneridae</taxon>
        <taxon>Pentapetalae</taxon>
        <taxon>rosids</taxon>
        <taxon>fabids</taxon>
        <taxon>Cucurbitales</taxon>
        <taxon>Cucurbitaceae</taxon>
        <taxon>Benincaseae</taxon>
        <taxon>Cucumis</taxon>
    </lineage>
</organism>
<proteinExistence type="predicted"/>
<accession>A0A9I9DUJ1</accession>